<evidence type="ECO:0000313" key="2">
    <source>
        <dbReference type="EMBL" id="RRB06741.1"/>
    </source>
</evidence>
<organism evidence="2 3">
    <name type="scientific">Larkinella rosea</name>
    <dbReference type="NCBI Taxonomy" id="2025312"/>
    <lineage>
        <taxon>Bacteria</taxon>
        <taxon>Pseudomonadati</taxon>
        <taxon>Bacteroidota</taxon>
        <taxon>Cytophagia</taxon>
        <taxon>Cytophagales</taxon>
        <taxon>Spirosomataceae</taxon>
        <taxon>Larkinella</taxon>
    </lineage>
</organism>
<comment type="caution">
    <text evidence="2">The sequence shown here is derived from an EMBL/GenBank/DDBJ whole genome shotgun (WGS) entry which is preliminary data.</text>
</comment>
<protein>
    <submittedName>
        <fullName evidence="2">Uncharacterized protein</fullName>
    </submittedName>
</protein>
<dbReference type="CDD" id="cd18773">
    <property type="entry name" value="PDC1_HK_sensor"/>
    <property type="match status" value="1"/>
</dbReference>
<keyword evidence="3" id="KW-1185">Reference proteome</keyword>
<dbReference type="RefSeq" id="WP_124870334.1">
    <property type="nucleotide sequence ID" value="NZ_RQJO01000007.1"/>
</dbReference>
<dbReference type="EMBL" id="RQJO01000007">
    <property type="protein sequence ID" value="RRB06741.1"/>
    <property type="molecule type" value="Genomic_DNA"/>
</dbReference>
<reference evidence="2 3" key="1">
    <citation type="submission" date="2018-11" db="EMBL/GenBank/DDBJ databases">
        <authorList>
            <person name="Zhou Z."/>
            <person name="Wang G."/>
        </authorList>
    </citation>
    <scope>NUCLEOTIDE SEQUENCE [LARGE SCALE GENOMIC DNA]</scope>
    <source>
        <strain evidence="2 3">KCTC52004</strain>
    </source>
</reference>
<dbReference type="AlphaFoldDB" id="A0A3P1BZZ9"/>
<keyword evidence="1" id="KW-1133">Transmembrane helix</keyword>
<evidence type="ECO:0000256" key="1">
    <source>
        <dbReference type="SAM" id="Phobius"/>
    </source>
</evidence>
<accession>A0A3P1BZZ9</accession>
<dbReference type="Proteomes" id="UP000271925">
    <property type="component" value="Unassembled WGS sequence"/>
</dbReference>
<feature type="transmembrane region" description="Helical" evidence="1">
    <location>
        <begin position="36"/>
        <end position="56"/>
    </location>
</feature>
<proteinExistence type="predicted"/>
<keyword evidence="1" id="KW-0812">Transmembrane</keyword>
<gene>
    <name evidence="2" type="ORF">EHT25_02795</name>
</gene>
<evidence type="ECO:0000313" key="3">
    <source>
        <dbReference type="Proteomes" id="UP000271925"/>
    </source>
</evidence>
<sequence>MVTGFTSWLLVSFDWFRDNSKTIGIFLEALVKRKPMVIAIIILLLIGTIVFGKIYWDLNNKYQEVFLNTLKSESEPTPQSYKGMESFILSHLNSRIDSTLKSSKLRDSFVDEWHLLEAEIVRMAFKAKSPLPNIKIAKTTTKKQQGEVLTDGHRPGFLFLPVNILGKSLSKDEKDAFKNLDYRKSASILKEIFKSENGMNRDIEFTKGISSVLKNFMNIRFWENNIDYLYNTPFQVYIVTHNGINRIFNNDLEKSNKIEEYYATQFPSTTFFPSRPYFWSPLEKPELTERFIISNGKINRERLDKENVTVQSKVEDIFYVSKPYMDLAGGGFVITVSRGIEIDGQIKAVVCFDFQLTKGINKDNSNTFIQFIKSKFFDMDDIYPNEDKFSINSVLKHIEHDVDGIQSELLDCELKAGGLLNDDCYKGNMIKEEFEKYYDKRKDKRSDVLGNIQVYSENKSALQVSIPLGNSYNSGSQENQVKLKLIKIDIENFRKKIFFVALLAFFCLGCMLSVLFYSWNETIRKSKDYEEALNVIDLILNKASIPYCRLDTEDYIKDSNPKFRELFTKSTVDKIPHKSLSFNSLCTSDYLEKYDQIQDNRKKNKKVNPYTLKMRTEYGDKLFFVVSGYSPASTSDSFPETFGILIDTEDENQMKYFELGRNI</sequence>
<keyword evidence="1" id="KW-0472">Membrane</keyword>
<name>A0A3P1BZZ9_9BACT</name>
<feature type="transmembrane region" description="Helical" evidence="1">
    <location>
        <begin position="497"/>
        <end position="519"/>
    </location>
</feature>